<accession>A0A6N9Q1M7</accession>
<sequence>MKRLYKNKTKWIIGITISYVILAAYYFLYFQKNLELLEKKVEEKTNVQKILEQTEMVVESSREQVSGENQENFINAEDQLPNVDRADEMIKTLETLQVTTGITISNIEFNDGEFELNDSSDDEINYLDLLLNQDDEQTQEKQLEIQDVIPDLYEIDIFLQLSGTYDEFIDFLTNIQNDKRFYLVQSMEFELNRELVLGESFENQVDNHFSLNLSAYYLPEKYN</sequence>
<name>A0A6N9Q1M7_9BACL</name>
<reference evidence="2 3" key="1">
    <citation type="submission" date="2019-01" db="EMBL/GenBank/DDBJ databases">
        <title>Chengkuizengella sp. nov., isolated from deep-sea sediment of East Pacific Ocean.</title>
        <authorList>
            <person name="Yang J."/>
            <person name="Lai Q."/>
            <person name="Shao Z."/>
        </authorList>
    </citation>
    <scope>NUCLEOTIDE SEQUENCE [LARGE SCALE GENOMIC DNA]</scope>
    <source>
        <strain evidence="2 3">YPA3-1-1</strain>
    </source>
</reference>
<evidence type="ECO:0000313" key="2">
    <source>
        <dbReference type="EMBL" id="NBI28004.1"/>
    </source>
</evidence>
<dbReference type="Proteomes" id="UP000448943">
    <property type="component" value="Unassembled WGS sequence"/>
</dbReference>
<keyword evidence="1" id="KW-0812">Transmembrane</keyword>
<keyword evidence="1" id="KW-0472">Membrane</keyword>
<protein>
    <recommendedName>
        <fullName evidence="4">Type IV pilus assembly protein PilO</fullName>
    </recommendedName>
</protein>
<comment type="caution">
    <text evidence="2">The sequence shown here is derived from an EMBL/GenBank/DDBJ whole genome shotgun (WGS) entry which is preliminary data.</text>
</comment>
<keyword evidence="3" id="KW-1185">Reference proteome</keyword>
<dbReference type="EMBL" id="SIJB01000007">
    <property type="protein sequence ID" value="NBI28004.1"/>
    <property type="molecule type" value="Genomic_DNA"/>
</dbReference>
<dbReference type="AlphaFoldDB" id="A0A6N9Q1M7"/>
<dbReference type="RefSeq" id="WP_160644504.1">
    <property type="nucleotide sequence ID" value="NZ_SIJB01000007.1"/>
</dbReference>
<organism evidence="2 3">
    <name type="scientific">Chengkuizengella marina</name>
    <dbReference type="NCBI Taxonomy" id="2507566"/>
    <lineage>
        <taxon>Bacteria</taxon>
        <taxon>Bacillati</taxon>
        <taxon>Bacillota</taxon>
        <taxon>Bacilli</taxon>
        <taxon>Bacillales</taxon>
        <taxon>Paenibacillaceae</taxon>
        <taxon>Chengkuizengella</taxon>
    </lineage>
</organism>
<dbReference type="InterPro" id="IPR014717">
    <property type="entry name" value="Transl_elong_EF1B/ribsomal_bS6"/>
</dbReference>
<evidence type="ECO:0008006" key="4">
    <source>
        <dbReference type="Google" id="ProtNLM"/>
    </source>
</evidence>
<evidence type="ECO:0000313" key="3">
    <source>
        <dbReference type="Proteomes" id="UP000448943"/>
    </source>
</evidence>
<feature type="transmembrane region" description="Helical" evidence="1">
    <location>
        <begin position="12"/>
        <end position="30"/>
    </location>
</feature>
<gene>
    <name evidence="2" type="ORF">ERL59_03395</name>
</gene>
<dbReference type="OrthoDB" id="9838620at2"/>
<proteinExistence type="predicted"/>
<evidence type="ECO:0000256" key="1">
    <source>
        <dbReference type="SAM" id="Phobius"/>
    </source>
</evidence>
<keyword evidence="1" id="KW-1133">Transmembrane helix</keyword>
<dbReference type="Gene3D" id="3.30.70.60">
    <property type="match status" value="1"/>
</dbReference>